<dbReference type="GO" id="GO:0004527">
    <property type="term" value="F:exonuclease activity"/>
    <property type="evidence" value="ECO:0007669"/>
    <property type="project" value="UniProtKB-KW"/>
</dbReference>
<feature type="domain" description="5'-3' exonuclease" evidence="7">
    <location>
        <begin position="1"/>
        <end position="269"/>
    </location>
</feature>
<dbReference type="SMART" id="SM00279">
    <property type="entry name" value="HhH2"/>
    <property type="match status" value="1"/>
</dbReference>
<evidence type="ECO:0000313" key="8">
    <source>
        <dbReference type="EMBL" id="MFC0863721.1"/>
    </source>
</evidence>
<dbReference type="InterPro" id="IPR036279">
    <property type="entry name" value="5-3_exonuclease_C_sf"/>
</dbReference>
<dbReference type="Proteomes" id="UP001589870">
    <property type="component" value="Unassembled WGS sequence"/>
</dbReference>
<evidence type="ECO:0000256" key="3">
    <source>
        <dbReference type="ARBA" id="ARBA00022839"/>
    </source>
</evidence>
<dbReference type="InterPro" id="IPR038969">
    <property type="entry name" value="FEN"/>
</dbReference>
<reference evidence="8 9" key="1">
    <citation type="submission" date="2024-09" db="EMBL/GenBank/DDBJ databases">
        <authorList>
            <person name="Sun Q."/>
            <person name="Mori K."/>
        </authorList>
    </citation>
    <scope>NUCLEOTIDE SEQUENCE [LARGE SCALE GENOMIC DNA]</scope>
    <source>
        <strain evidence="8 9">TBRC 1851</strain>
    </source>
</reference>
<dbReference type="RefSeq" id="WP_394301949.1">
    <property type="nucleotide sequence ID" value="NZ_JBHMQT010000033.1"/>
</dbReference>
<evidence type="ECO:0000256" key="2">
    <source>
        <dbReference type="ARBA" id="ARBA00022801"/>
    </source>
</evidence>
<dbReference type="InterPro" id="IPR029060">
    <property type="entry name" value="PIN-like_dom_sf"/>
</dbReference>
<dbReference type="CDD" id="cd09859">
    <property type="entry name" value="PIN_53EXO"/>
    <property type="match status" value="1"/>
</dbReference>
<accession>A0ABV6U8Q7</accession>
<protein>
    <recommendedName>
        <fullName evidence="6">5'-3' exonuclease</fullName>
    </recommendedName>
</protein>
<evidence type="ECO:0000256" key="6">
    <source>
        <dbReference type="ARBA" id="ARBA00050026"/>
    </source>
</evidence>
<dbReference type="PANTHER" id="PTHR42646">
    <property type="entry name" value="FLAP ENDONUCLEASE XNI"/>
    <property type="match status" value="1"/>
</dbReference>
<evidence type="ECO:0000256" key="1">
    <source>
        <dbReference type="ARBA" id="ARBA00022722"/>
    </source>
</evidence>
<dbReference type="Pfam" id="PF01367">
    <property type="entry name" value="5_3_exonuc"/>
    <property type="match status" value="1"/>
</dbReference>
<evidence type="ECO:0000259" key="7">
    <source>
        <dbReference type="SMART" id="SM00475"/>
    </source>
</evidence>
<keyword evidence="4" id="KW-0238">DNA-binding</keyword>
<dbReference type="SUPFAM" id="SSF47807">
    <property type="entry name" value="5' to 3' exonuclease, C-terminal subdomain"/>
    <property type="match status" value="1"/>
</dbReference>
<dbReference type="InterPro" id="IPR002421">
    <property type="entry name" value="5-3_exonuclease"/>
</dbReference>
<dbReference type="Gene3D" id="3.40.50.1010">
    <property type="entry name" value="5'-nuclease"/>
    <property type="match status" value="1"/>
</dbReference>
<comment type="function">
    <text evidence="5">5'-3' exonuclease acting preferentially on double-stranded DNA.</text>
</comment>
<keyword evidence="3 8" id="KW-0269">Exonuclease</keyword>
<evidence type="ECO:0000256" key="4">
    <source>
        <dbReference type="ARBA" id="ARBA00023125"/>
    </source>
</evidence>
<dbReference type="Gene3D" id="1.10.150.20">
    <property type="entry name" value="5' to 3' exonuclease, C-terminal subdomain"/>
    <property type="match status" value="1"/>
</dbReference>
<organism evidence="8 9">
    <name type="scientific">Sphaerimonospora cavernae</name>
    <dbReference type="NCBI Taxonomy" id="1740611"/>
    <lineage>
        <taxon>Bacteria</taxon>
        <taxon>Bacillati</taxon>
        <taxon>Actinomycetota</taxon>
        <taxon>Actinomycetes</taxon>
        <taxon>Streptosporangiales</taxon>
        <taxon>Streptosporangiaceae</taxon>
        <taxon>Sphaerimonospora</taxon>
    </lineage>
</organism>
<sequence length="299" mass="31541">MLLDTPSLYFRAFYGVPESVTAPDGMPVNAVRGLIDMIATLVRDHSPTRLAACMDADWRPAFRVAAIPSYKAHRVATDDGAETVPDALTPQVPVIEQVLDAVGIARVGVPGYEADDVIGTLTARASGAVDIVTGDRDLFQLVDDAKPCRALYTVRGIRNLQVVDEAFVHQKYGIPGRAYADFATLRGDPSDGLPGVAGIGDKTAAALITRFGSLAALLAALDAPAGTTESLPRGARGKLAAARDYLEVAPVVVGVVQDAPVPELDLTRPAKPRDPERLVALSERCGLDSPLNRLLAVLS</sequence>
<name>A0ABV6U8Q7_9ACTN</name>
<evidence type="ECO:0000256" key="5">
    <source>
        <dbReference type="ARBA" id="ARBA00049957"/>
    </source>
</evidence>
<dbReference type="SUPFAM" id="SSF88723">
    <property type="entry name" value="PIN domain-like"/>
    <property type="match status" value="1"/>
</dbReference>
<dbReference type="InterPro" id="IPR020045">
    <property type="entry name" value="DNA_polI_H3TH"/>
</dbReference>
<keyword evidence="2" id="KW-0378">Hydrolase</keyword>
<gene>
    <name evidence="8" type="ORF">ACFHYQ_15570</name>
</gene>
<dbReference type="InterPro" id="IPR008918">
    <property type="entry name" value="HhH2"/>
</dbReference>
<evidence type="ECO:0000313" key="9">
    <source>
        <dbReference type="Proteomes" id="UP001589870"/>
    </source>
</evidence>
<dbReference type="InterPro" id="IPR020046">
    <property type="entry name" value="5-3_exonucl_a-hlix_arch_N"/>
</dbReference>
<dbReference type="PANTHER" id="PTHR42646:SF2">
    <property type="entry name" value="5'-3' EXONUCLEASE FAMILY PROTEIN"/>
    <property type="match status" value="1"/>
</dbReference>
<keyword evidence="1" id="KW-0540">Nuclease</keyword>
<keyword evidence="9" id="KW-1185">Reference proteome</keyword>
<comment type="caution">
    <text evidence="8">The sequence shown here is derived from an EMBL/GenBank/DDBJ whole genome shotgun (WGS) entry which is preliminary data.</text>
</comment>
<dbReference type="SMART" id="SM00475">
    <property type="entry name" value="53EXOc"/>
    <property type="match status" value="1"/>
</dbReference>
<dbReference type="CDD" id="cd09898">
    <property type="entry name" value="H3TH_53EXO"/>
    <property type="match status" value="1"/>
</dbReference>
<dbReference type="EMBL" id="JBHMQT010000033">
    <property type="protein sequence ID" value="MFC0863721.1"/>
    <property type="molecule type" value="Genomic_DNA"/>
</dbReference>
<dbReference type="Pfam" id="PF02739">
    <property type="entry name" value="5_3_exonuc_N"/>
    <property type="match status" value="1"/>
</dbReference>
<proteinExistence type="predicted"/>